<proteinExistence type="predicted"/>
<dbReference type="CDD" id="cd09023">
    <property type="entry name" value="Aldose_epim_Ec_c4013"/>
    <property type="match status" value="1"/>
</dbReference>
<dbReference type="InterPro" id="IPR014718">
    <property type="entry name" value="GH-type_carb-bd"/>
</dbReference>
<dbReference type="InterPro" id="IPR027839">
    <property type="entry name" value="DUF4432"/>
</dbReference>
<reference evidence="2 5" key="3">
    <citation type="submission" date="2023-01" db="EMBL/GenBank/DDBJ databases">
        <title>Complete genome sequence of Lacticaseibacillus paracasei SRCM217440 isolated from Makgeolli.</title>
        <authorList>
            <person name="Yang H.-G."/>
            <person name="Jeong S.-J."/>
            <person name="Ha G.-S."/>
            <person name="Yang H.-J."/>
            <person name="Jeong D.-Y."/>
        </authorList>
    </citation>
    <scope>NUCLEOTIDE SEQUENCE [LARGE SCALE GENOMIC DNA]</scope>
    <source>
        <strain evidence="2 5">SRCM217440</strain>
    </source>
</reference>
<dbReference type="Gene3D" id="2.70.98.10">
    <property type="match status" value="1"/>
</dbReference>
<dbReference type="GO" id="GO:0030246">
    <property type="term" value="F:carbohydrate binding"/>
    <property type="evidence" value="ECO:0007669"/>
    <property type="project" value="InterPro"/>
</dbReference>
<sequence length="324" mass="35691">MTSEAFIGNEAQTSGAQTIQFLEGKATGMKAVRMYNEAGLNLLVAPDRGMDIPELKVHGTNVSFMSSTGLVNSTYFVEHGTTGFMRNFNVGFLTTGGLSYMGASGDSELGLHGTIGNTPAENFSHQLTATEVIVSGAVRETAMFGVNLVMNRKIVIPKNETKIRIHDVVINEGVHPASLMMLYHMNFGYPFFSPESQLVLNAAKVTDRDGDDVNDWNRFDQPAPDTTEKVYFHDFSEYANKDFQYRLLSPTTGLQAVITIFPSLLSVLNEWKLTQTKNYVLGLEPATNNVNGIEAAKRSGNLKIIEPNERVTFDLEIAFSKLEV</sequence>
<dbReference type="EMBL" id="JAQLSF010000001">
    <property type="protein sequence ID" value="MDB1563366.1"/>
    <property type="molecule type" value="Genomic_DNA"/>
</dbReference>
<dbReference type="AlphaFoldDB" id="A0A0K1MRM1"/>
<accession>A0A0K1MRM1</accession>
<gene>
    <name evidence="3" type="ORF">ACX51_09425</name>
    <name evidence="2" type="ORF">PGA78_01000</name>
</gene>
<reference evidence="3 4" key="2">
    <citation type="journal article" date="2015" name="J. Am. Soc. Brew. Chem.">
        <title>Dissolved carbon dioxide selects for lactic acid bacteria able to grow in and spoil packaged beer.</title>
        <authorList>
            <person name="Bergsveinson J."/>
            <person name="Redekop A."/>
            <person name="Zoerb S."/>
            <person name="Ziola B."/>
        </authorList>
    </citation>
    <scope>NUCLEOTIDE SEQUENCE [LARGE SCALE GENOMIC DNA]</scope>
    <source>
        <strain evidence="3 4">CCC B1205</strain>
    </source>
</reference>
<protein>
    <submittedName>
        <fullName evidence="2">Aldose 1-epimerase family protein</fullName>
    </submittedName>
</protein>
<evidence type="ECO:0000313" key="1">
    <source>
        <dbReference type="EMBL" id="CRL16956.1"/>
    </source>
</evidence>
<dbReference type="EMBL" id="LN846901">
    <property type="protein sequence ID" value="CRL16956.1"/>
    <property type="molecule type" value="Genomic_DNA"/>
</dbReference>
<dbReference type="InterPro" id="IPR011013">
    <property type="entry name" value="Gal_mutarotase_sf_dom"/>
</dbReference>
<dbReference type="RefSeq" id="WP_003586740.1">
    <property type="nucleotide sequence ID" value="NZ_AFYO01000012.1"/>
</dbReference>
<evidence type="ECO:0000313" key="5">
    <source>
        <dbReference type="Proteomes" id="UP001212327"/>
    </source>
</evidence>
<evidence type="ECO:0000313" key="2">
    <source>
        <dbReference type="EMBL" id="MDB1563366.1"/>
    </source>
</evidence>
<dbReference type="PATRIC" id="fig|1597.20.peg.407"/>
<dbReference type="Proteomes" id="UP001212327">
    <property type="component" value="Unassembled WGS sequence"/>
</dbReference>
<dbReference type="GO" id="GO:0005975">
    <property type="term" value="P:carbohydrate metabolic process"/>
    <property type="evidence" value="ECO:0007669"/>
    <property type="project" value="InterPro"/>
</dbReference>
<evidence type="ECO:0000313" key="4">
    <source>
        <dbReference type="Proteomes" id="UP000237433"/>
    </source>
</evidence>
<organism evidence="1">
    <name type="scientific">Lacticaseibacillus paracasei</name>
    <name type="common">Lactobacillus paracasei</name>
    <dbReference type="NCBI Taxonomy" id="1597"/>
    <lineage>
        <taxon>Bacteria</taxon>
        <taxon>Bacillati</taxon>
        <taxon>Bacillota</taxon>
        <taxon>Bacilli</taxon>
        <taxon>Lactobacillales</taxon>
        <taxon>Lactobacillaceae</taxon>
        <taxon>Lacticaseibacillus</taxon>
    </lineage>
</organism>
<reference evidence="1" key="1">
    <citation type="journal article" date="2015" name="Front. Microbiol.">
        <title>The vaginal isolate Lactobacillus paracasei LPC-S01 (DSM 26760) is suitable for oral administration.</title>
        <authorList>
            <person name="Balzaretti S."/>
            <person name="Taverniti V."/>
            <person name="Rondini G."/>
            <person name="Marcolegio G."/>
            <person name="Minuzzo M."/>
            <person name="Remagni M.C."/>
            <person name="Fiore W."/>
            <person name="Arioli S."/>
            <person name="Guglielmetti S."/>
        </authorList>
    </citation>
    <scope>NUCLEOTIDE SEQUENCE</scope>
    <source>
        <strain evidence="1">LPC-S01</strain>
    </source>
</reference>
<dbReference type="SUPFAM" id="SSF74650">
    <property type="entry name" value="Galactose mutarotase-like"/>
    <property type="match status" value="1"/>
</dbReference>
<dbReference type="Pfam" id="PF14486">
    <property type="entry name" value="DUF4432"/>
    <property type="match status" value="1"/>
</dbReference>
<dbReference type="Proteomes" id="UP000237433">
    <property type="component" value="Unassembled WGS sequence"/>
</dbReference>
<name>A0A0K1MRM1_LACPA</name>
<evidence type="ECO:0000313" key="3">
    <source>
        <dbReference type="EMBL" id="POE42776.1"/>
    </source>
</evidence>
<dbReference type="EMBL" id="LGIY01000014">
    <property type="protein sequence ID" value="POE42776.1"/>
    <property type="molecule type" value="Genomic_DNA"/>
</dbReference>
<dbReference type="GO" id="GO:0003824">
    <property type="term" value="F:catalytic activity"/>
    <property type="evidence" value="ECO:0007669"/>
    <property type="project" value="InterPro"/>
</dbReference>